<dbReference type="AlphaFoldDB" id="C8VY09"/>
<dbReference type="OrthoDB" id="9781413at2"/>
<dbReference type="KEGG" id="dae:Dtox_3945"/>
<dbReference type="Pfam" id="PF08282">
    <property type="entry name" value="Hydrolase_3"/>
    <property type="match status" value="1"/>
</dbReference>
<proteinExistence type="predicted"/>
<dbReference type="SFLD" id="SFLDG01144">
    <property type="entry name" value="C2.B.4:_PGP_Like"/>
    <property type="match status" value="1"/>
</dbReference>
<dbReference type="Gene3D" id="3.30.1240.10">
    <property type="match status" value="1"/>
</dbReference>
<dbReference type="RefSeq" id="WP_015759313.1">
    <property type="nucleotide sequence ID" value="NC_013216.1"/>
</dbReference>
<dbReference type="InterPro" id="IPR000150">
    <property type="entry name" value="Cof"/>
</dbReference>
<dbReference type="Proteomes" id="UP000002217">
    <property type="component" value="Chromosome"/>
</dbReference>
<dbReference type="eggNOG" id="COG0561">
    <property type="taxonomic scope" value="Bacteria"/>
</dbReference>
<sequence>MSKYKFVAIDLDDTLLDKDLKISERARQAISRAKDRGVLVTLSTGRMYRSALPYARELEIDLPIITYQGALVKNPGTGETLAHYPLPLDYARQVISRGKSLGYHINVYVNDNLYIEKENPHSARYEKISGIAAQPVGDLSDFLNREDPTKVLISAEEQQLDALMEEFGRKFGANVHITKSKPYFLEFSHPLATKGHALSVLAGKYGVLREEVMAVGDSYNDLEMIDYAGLGVIVANARKDLKEHADYVTAASSGDGVAEAIEKFILER</sequence>
<dbReference type="GO" id="GO:0016791">
    <property type="term" value="F:phosphatase activity"/>
    <property type="evidence" value="ECO:0007669"/>
    <property type="project" value="UniProtKB-ARBA"/>
</dbReference>
<dbReference type="STRING" id="485916.Dtox_3945"/>
<dbReference type="HOGENOM" id="CLU_044146_0_2_9"/>
<dbReference type="InterPro" id="IPR023214">
    <property type="entry name" value="HAD_sf"/>
</dbReference>
<organism evidence="1 2">
    <name type="scientific">Desulfofarcimen acetoxidans (strain ATCC 49208 / DSM 771 / KCTC 5769 / VKM B-1644 / 5575)</name>
    <name type="common">Desulfotomaculum acetoxidans</name>
    <dbReference type="NCBI Taxonomy" id="485916"/>
    <lineage>
        <taxon>Bacteria</taxon>
        <taxon>Bacillati</taxon>
        <taxon>Bacillota</taxon>
        <taxon>Clostridia</taxon>
        <taxon>Eubacteriales</taxon>
        <taxon>Peptococcaceae</taxon>
        <taxon>Desulfofarcimen</taxon>
    </lineage>
</organism>
<dbReference type="Gene3D" id="3.40.50.1000">
    <property type="entry name" value="HAD superfamily/HAD-like"/>
    <property type="match status" value="1"/>
</dbReference>
<dbReference type="PANTHER" id="PTHR10000">
    <property type="entry name" value="PHOSPHOSERINE PHOSPHATASE"/>
    <property type="match status" value="1"/>
</dbReference>
<dbReference type="SFLD" id="SFLDG01140">
    <property type="entry name" value="C2.B:_Phosphomannomutase_and_P"/>
    <property type="match status" value="1"/>
</dbReference>
<dbReference type="NCBIfam" id="TIGR00099">
    <property type="entry name" value="Cof-subfamily"/>
    <property type="match status" value="1"/>
</dbReference>
<dbReference type="SUPFAM" id="SSF56784">
    <property type="entry name" value="HAD-like"/>
    <property type="match status" value="1"/>
</dbReference>
<dbReference type="GO" id="GO:0005829">
    <property type="term" value="C:cytosol"/>
    <property type="evidence" value="ECO:0007669"/>
    <property type="project" value="TreeGrafter"/>
</dbReference>
<dbReference type="SFLD" id="SFLDS00003">
    <property type="entry name" value="Haloacid_Dehalogenase"/>
    <property type="match status" value="1"/>
</dbReference>
<accession>C8VY09</accession>
<keyword evidence="2" id="KW-1185">Reference proteome</keyword>
<dbReference type="InterPro" id="IPR036412">
    <property type="entry name" value="HAD-like_sf"/>
</dbReference>
<name>C8VY09_DESAS</name>
<dbReference type="NCBIfam" id="TIGR01484">
    <property type="entry name" value="HAD-SF-IIB"/>
    <property type="match status" value="1"/>
</dbReference>
<gene>
    <name evidence="1" type="ordered locus">Dtox_3945</name>
</gene>
<dbReference type="CDD" id="cd07516">
    <property type="entry name" value="HAD_Pase"/>
    <property type="match status" value="1"/>
</dbReference>
<reference evidence="1 2" key="1">
    <citation type="journal article" date="2009" name="Stand. Genomic Sci.">
        <title>Complete genome sequence of Desulfotomaculum acetoxidans type strain (5575).</title>
        <authorList>
            <person name="Spring S."/>
            <person name="Lapidus A."/>
            <person name="Schroder M."/>
            <person name="Gleim D."/>
            <person name="Sims D."/>
            <person name="Meincke L."/>
            <person name="Glavina Del Rio T."/>
            <person name="Tice H."/>
            <person name="Copeland A."/>
            <person name="Cheng J.F."/>
            <person name="Lucas S."/>
            <person name="Chen F."/>
            <person name="Nolan M."/>
            <person name="Bruce D."/>
            <person name="Goodwin L."/>
            <person name="Pitluck S."/>
            <person name="Ivanova N."/>
            <person name="Mavromatis K."/>
            <person name="Mikhailova N."/>
            <person name="Pati A."/>
            <person name="Chen A."/>
            <person name="Palaniappan K."/>
            <person name="Land M."/>
            <person name="Hauser L."/>
            <person name="Chang Y.J."/>
            <person name="Jeffries C.D."/>
            <person name="Chain P."/>
            <person name="Saunders E."/>
            <person name="Brettin T."/>
            <person name="Detter J.C."/>
            <person name="Goker M."/>
            <person name="Bristow J."/>
            <person name="Eisen J.A."/>
            <person name="Markowitz V."/>
            <person name="Hugenholtz P."/>
            <person name="Kyrpides N.C."/>
            <person name="Klenk H.P."/>
            <person name="Han C."/>
        </authorList>
    </citation>
    <scope>NUCLEOTIDE SEQUENCE [LARGE SCALE GENOMIC DNA]</scope>
    <source>
        <strain evidence="2">ATCC 49208 / DSM 771 / VKM B-1644</strain>
    </source>
</reference>
<protein>
    <submittedName>
        <fullName evidence="1">Cof-like hydrolase</fullName>
    </submittedName>
</protein>
<keyword evidence="1" id="KW-0378">Hydrolase</keyword>
<evidence type="ECO:0000313" key="1">
    <source>
        <dbReference type="EMBL" id="ACV64638.1"/>
    </source>
</evidence>
<dbReference type="InterPro" id="IPR006379">
    <property type="entry name" value="HAD-SF_hydro_IIB"/>
</dbReference>
<dbReference type="GO" id="GO:0000287">
    <property type="term" value="F:magnesium ion binding"/>
    <property type="evidence" value="ECO:0007669"/>
    <property type="project" value="TreeGrafter"/>
</dbReference>
<dbReference type="PANTHER" id="PTHR10000:SF8">
    <property type="entry name" value="HAD SUPERFAMILY HYDROLASE-LIKE, TYPE 3"/>
    <property type="match status" value="1"/>
</dbReference>
<evidence type="ECO:0000313" key="2">
    <source>
        <dbReference type="Proteomes" id="UP000002217"/>
    </source>
</evidence>
<dbReference type="EMBL" id="CP001720">
    <property type="protein sequence ID" value="ACV64638.1"/>
    <property type="molecule type" value="Genomic_DNA"/>
</dbReference>